<dbReference type="SUPFAM" id="SSF52540">
    <property type="entry name" value="P-loop containing nucleoside triphosphate hydrolases"/>
    <property type="match status" value="2"/>
</dbReference>
<dbReference type="Gene3D" id="3.40.50.300">
    <property type="entry name" value="P-loop containing nucleotide triphosphate hydrolases"/>
    <property type="match status" value="2"/>
</dbReference>
<evidence type="ECO:0000256" key="2">
    <source>
        <dbReference type="ARBA" id="ARBA00005417"/>
    </source>
</evidence>
<dbReference type="InterPro" id="IPR003593">
    <property type="entry name" value="AAA+_ATPase"/>
</dbReference>
<evidence type="ECO:0000256" key="6">
    <source>
        <dbReference type="ARBA" id="ARBA00022840"/>
    </source>
</evidence>
<dbReference type="HOGENOM" id="CLU_000604_86_2_11"/>
<dbReference type="PANTHER" id="PTHR43297:SF2">
    <property type="entry name" value="DIPEPTIDE TRANSPORT ATP-BINDING PROTEIN DPPD"/>
    <property type="match status" value="1"/>
</dbReference>
<evidence type="ECO:0000259" key="9">
    <source>
        <dbReference type="PROSITE" id="PS50893"/>
    </source>
</evidence>
<feature type="domain" description="ABC transporter" evidence="9">
    <location>
        <begin position="38"/>
        <end position="286"/>
    </location>
</feature>
<dbReference type="InterPro" id="IPR013563">
    <property type="entry name" value="Oligopep_ABC_C"/>
</dbReference>
<feature type="domain" description="ABC transporter" evidence="9">
    <location>
        <begin position="336"/>
        <end position="587"/>
    </location>
</feature>
<keyword evidence="6 10" id="KW-0067">ATP-binding</keyword>
<dbReference type="PATRIC" id="fig|883066.3.peg.1242"/>
<sequence>MSTDSNVKKVTNWPGKAEPHKPLDQGRFEKFGSPVLSVRNLKVRFPSEAGIVNAVNGIDFDLYPGRSLGIVGESGSGKSVTSLAIMGLLPEYASIEGSARLGDTELIGLTDRQMSKHRGADIGMIFQDPLSALTPVFTIGYQLREALQAHDRKLSDKAANARALELLKLVGIPNPERGLKSYPHEFSGGMRQRVVIAIAIANNPKVIIADEPTTALDVTIQAQILEIIAKAQEETGSALIMITHDMGVVAGVADDVIVMKNGDPVERGTVEEIFYEPRNPYTIKLLSAVPRIDKKSHQPLVTSEEEALEYRRKLEAGEIDDEGVGPKDFSNEPVVLEVNHLTKRFPVLKGAFLKRRVGWVRAVEDVSFNLHRGETIAIVGESGSGKSTTLLEIMDMGAGKDLHGEIIVDGKDVVKLSKRERRTLRSKIQMVFQDPMGALDPRLTVKEIIAEPLHSLGWEGDIDQRVSDLMHLVELKPEMIDRFPGAFSGGQRQRIAIARALATEPDILVLDEPVSALDVTIQAGVLNLLERLKEKLGVSYVFVSHDLAVVNHIADKVAVMYLGRFVETGPTEEVFANPQHPYTQSLLSAVPIPDPKIEKNRKRIHFDSDDTNVVYDDAKAPAAK</sequence>
<feature type="region of interest" description="Disordered" evidence="8">
    <location>
        <begin position="1"/>
        <end position="26"/>
    </location>
</feature>
<dbReference type="PROSITE" id="PS00211">
    <property type="entry name" value="ABC_TRANSPORTER_1"/>
    <property type="match status" value="2"/>
</dbReference>
<dbReference type="NCBIfam" id="NF007739">
    <property type="entry name" value="PRK10419.1"/>
    <property type="match status" value="2"/>
</dbReference>
<accession>K9EGM7</accession>
<evidence type="ECO:0000256" key="5">
    <source>
        <dbReference type="ARBA" id="ARBA00022741"/>
    </source>
</evidence>
<protein>
    <submittedName>
        <fullName evidence="10">Oligopeptide/dipeptide ABC transporter, ATP-binding protein domain</fullName>
    </submittedName>
</protein>
<evidence type="ECO:0000256" key="7">
    <source>
        <dbReference type="ARBA" id="ARBA00023136"/>
    </source>
</evidence>
<dbReference type="InterPro" id="IPR027417">
    <property type="entry name" value="P-loop_NTPase"/>
</dbReference>
<dbReference type="SMART" id="SM00382">
    <property type="entry name" value="AAA"/>
    <property type="match status" value="2"/>
</dbReference>
<dbReference type="GO" id="GO:0005524">
    <property type="term" value="F:ATP binding"/>
    <property type="evidence" value="ECO:0007669"/>
    <property type="project" value="UniProtKB-KW"/>
</dbReference>
<dbReference type="EMBL" id="AGWL01000006">
    <property type="protein sequence ID" value="EKU95046.1"/>
    <property type="molecule type" value="Genomic_DNA"/>
</dbReference>
<keyword evidence="11" id="KW-1185">Reference proteome</keyword>
<dbReference type="InterPro" id="IPR017871">
    <property type="entry name" value="ABC_transporter-like_CS"/>
</dbReference>
<dbReference type="FunFam" id="3.40.50.300:FF:000016">
    <property type="entry name" value="Oligopeptide ABC transporter ATP-binding component"/>
    <property type="match status" value="2"/>
</dbReference>
<evidence type="ECO:0000256" key="1">
    <source>
        <dbReference type="ARBA" id="ARBA00004202"/>
    </source>
</evidence>
<evidence type="ECO:0000313" key="10">
    <source>
        <dbReference type="EMBL" id="EKU95046.1"/>
    </source>
</evidence>
<dbReference type="GO" id="GO:0015833">
    <property type="term" value="P:peptide transport"/>
    <property type="evidence" value="ECO:0007669"/>
    <property type="project" value="InterPro"/>
</dbReference>
<dbReference type="GO" id="GO:0005886">
    <property type="term" value="C:plasma membrane"/>
    <property type="evidence" value="ECO:0007669"/>
    <property type="project" value="UniProtKB-SubCell"/>
</dbReference>
<keyword evidence="3" id="KW-0813">Transport</keyword>
<dbReference type="Proteomes" id="UP000009888">
    <property type="component" value="Unassembled WGS sequence"/>
</dbReference>
<dbReference type="Pfam" id="PF08352">
    <property type="entry name" value="oligo_HPY"/>
    <property type="match status" value="2"/>
</dbReference>
<comment type="subcellular location">
    <subcellularLocation>
        <location evidence="1">Cell membrane</location>
        <topology evidence="1">Peripheral membrane protein</topology>
    </subcellularLocation>
</comment>
<comment type="similarity">
    <text evidence="2">Belongs to the ABC transporter superfamily.</text>
</comment>
<dbReference type="PROSITE" id="PS50893">
    <property type="entry name" value="ABC_TRANSPORTER_2"/>
    <property type="match status" value="2"/>
</dbReference>
<dbReference type="STRING" id="202789.GCA_001457435_00930"/>
<evidence type="ECO:0000313" key="11">
    <source>
        <dbReference type="Proteomes" id="UP000009888"/>
    </source>
</evidence>
<dbReference type="InterPro" id="IPR050388">
    <property type="entry name" value="ABC_Ni/Peptide_Import"/>
</dbReference>
<dbReference type="CDD" id="cd03257">
    <property type="entry name" value="ABC_NikE_OppD_transporters"/>
    <property type="match status" value="2"/>
</dbReference>
<keyword evidence="5" id="KW-0547">Nucleotide-binding</keyword>
<evidence type="ECO:0000256" key="4">
    <source>
        <dbReference type="ARBA" id="ARBA00022475"/>
    </source>
</evidence>
<dbReference type="GO" id="GO:0016887">
    <property type="term" value="F:ATP hydrolysis activity"/>
    <property type="evidence" value="ECO:0007669"/>
    <property type="project" value="InterPro"/>
</dbReference>
<gene>
    <name evidence="10" type="ORF">HMPREF9233_01184</name>
</gene>
<keyword evidence="7" id="KW-0472">Membrane</keyword>
<dbReference type="NCBIfam" id="NF008453">
    <property type="entry name" value="PRK11308.1"/>
    <property type="match status" value="2"/>
</dbReference>
<dbReference type="AlphaFoldDB" id="K9EGM7"/>
<dbReference type="eggNOG" id="COG4172">
    <property type="taxonomic scope" value="Bacteria"/>
</dbReference>
<proteinExistence type="inferred from homology"/>
<dbReference type="RefSeq" id="WP_007001390.1">
    <property type="nucleotide sequence ID" value="NZ_JH992955.1"/>
</dbReference>
<evidence type="ECO:0000256" key="8">
    <source>
        <dbReference type="SAM" id="MobiDB-lite"/>
    </source>
</evidence>
<evidence type="ECO:0000256" key="3">
    <source>
        <dbReference type="ARBA" id="ARBA00022448"/>
    </source>
</evidence>
<dbReference type="PANTHER" id="PTHR43297">
    <property type="entry name" value="OLIGOPEPTIDE TRANSPORT ATP-BINDING PROTEIN APPD"/>
    <property type="match status" value="1"/>
</dbReference>
<name>K9EGM7_9ACTO</name>
<dbReference type="InterPro" id="IPR003439">
    <property type="entry name" value="ABC_transporter-like_ATP-bd"/>
</dbReference>
<comment type="caution">
    <text evidence="10">The sequence shown here is derived from an EMBL/GenBank/DDBJ whole genome shotgun (WGS) entry which is preliminary data.</text>
</comment>
<feature type="compositionally biased region" description="Basic and acidic residues" evidence="8">
    <location>
        <begin position="17"/>
        <end position="26"/>
    </location>
</feature>
<keyword evidence="4" id="KW-1003">Cell membrane</keyword>
<reference evidence="10 11" key="1">
    <citation type="submission" date="2012-09" db="EMBL/GenBank/DDBJ databases">
        <title>The Genome Sequence of Actinobaculum massiliae ACS-171-V-COL2.</title>
        <authorList>
            <consortium name="The Broad Institute Genome Sequencing Platform"/>
            <person name="Earl A."/>
            <person name="Ward D."/>
            <person name="Feldgarden M."/>
            <person name="Gevers D."/>
            <person name="Saerens B."/>
            <person name="Vaneechoutte M."/>
            <person name="Walker B."/>
            <person name="Young S.K."/>
            <person name="Zeng Q."/>
            <person name="Gargeya S."/>
            <person name="Fitzgerald M."/>
            <person name="Haas B."/>
            <person name="Abouelleil A."/>
            <person name="Alvarado L."/>
            <person name="Arachchi H.M."/>
            <person name="Berlin A."/>
            <person name="Chapman S.B."/>
            <person name="Goldberg J."/>
            <person name="Griggs A."/>
            <person name="Gujja S."/>
            <person name="Hansen M."/>
            <person name="Howarth C."/>
            <person name="Imamovic A."/>
            <person name="Larimer J."/>
            <person name="McCowen C."/>
            <person name="Montmayeur A."/>
            <person name="Murphy C."/>
            <person name="Neiman D."/>
            <person name="Pearson M."/>
            <person name="Priest M."/>
            <person name="Roberts A."/>
            <person name="Saif S."/>
            <person name="Shea T."/>
            <person name="Sisk P."/>
            <person name="Sykes S."/>
            <person name="Wortman J."/>
            <person name="Nusbaum C."/>
            <person name="Birren B."/>
        </authorList>
    </citation>
    <scope>NUCLEOTIDE SEQUENCE [LARGE SCALE GENOMIC DNA]</scope>
    <source>
        <strain evidence="11">ACS-171-V-Col2</strain>
    </source>
</reference>
<organism evidence="10 11">
    <name type="scientific">Actinobaculum massiliense ACS-171-V-Col2</name>
    <dbReference type="NCBI Taxonomy" id="883066"/>
    <lineage>
        <taxon>Bacteria</taxon>
        <taxon>Bacillati</taxon>
        <taxon>Actinomycetota</taxon>
        <taxon>Actinomycetes</taxon>
        <taxon>Actinomycetales</taxon>
        <taxon>Actinomycetaceae</taxon>
        <taxon>Actinobaculum</taxon>
    </lineage>
</organism>
<dbReference type="Pfam" id="PF00005">
    <property type="entry name" value="ABC_tran"/>
    <property type="match status" value="2"/>
</dbReference>